<protein>
    <submittedName>
        <fullName evidence="1">Uncharacterized protein</fullName>
    </submittedName>
</protein>
<name>A0ACB8CR33_DERSI</name>
<proteinExistence type="predicted"/>
<keyword evidence="2" id="KW-1185">Reference proteome</keyword>
<accession>A0ACB8CR33</accession>
<evidence type="ECO:0000313" key="2">
    <source>
        <dbReference type="Proteomes" id="UP000821865"/>
    </source>
</evidence>
<dbReference type="Proteomes" id="UP000821865">
    <property type="component" value="Chromosome 5"/>
</dbReference>
<dbReference type="EMBL" id="CM023474">
    <property type="protein sequence ID" value="KAH7949482.1"/>
    <property type="molecule type" value="Genomic_DNA"/>
</dbReference>
<organism evidence="1 2">
    <name type="scientific">Dermacentor silvarum</name>
    <name type="common">Tick</name>
    <dbReference type="NCBI Taxonomy" id="543639"/>
    <lineage>
        <taxon>Eukaryota</taxon>
        <taxon>Metazoa</taxon>
        <taxon>Ecdysozoa</taxon>
        <taxon>Arthropoda</taxon>
        <taxon>Chelicerata</taxon>
        <taxon>Arachnida</taxon>
        <taxon>Acari</taxon>
        <taxon>Parasitiformes</taxon>
        <taxon>Ixodida</taxon>
        <taxon>Ixodoidea</taxon>
        <taxon>Ixodidae</taxon>
        <taxon>Rhipicephalinae</taxon>
        <taxon>Dermacentor</taxon>
    </lineage>
</organism>
<evidence type="ECO:0000313" key="1">
    <source>
        <dbReference type="EMBL" id="KAH7949482.1"/>
    </source>
</evidence>
<reference evidence="1" key="1">
    <citation type="submission" date="2020-05" db="EMBL/GenBank/DDBJ databases">
        <title>Large-scale comparative analyses of tick genomes elucidate their genetic diversity and vector capacities.</title>
        <authorList>
            <person name="Jia N."/>
            <person name="Wang J."/>
            <person name="Shi W."/>
            <person name="Du L."/>
            <person name="Sun Y."/>
            <person name="Zhan W."/>
            <person name="Jiang J."/>
            <person name="Wang Q."/>
            <person name="Zhang B."/>
            <person name="Ji P."/>
            <person name="Sakyi L.B."/>
            <person name="Cui X."/>
            <person name="Yuan T."/>
            <person name="Jiang B."/>
            <person name="Yang W."/>
            <person name="Lam T.T.-Y."/>
            <person name="Chang Q."/>
            <person name="Ding S."/>
            <person name="Wang X."/>
            <person name="Zhu J."/>
            <person name="Ruan X."/>
            <person name="Zhao L."/>
            <person name="Wei J."/>
            <person name="Que T."/>
            <person name="Du C."/>
            <person name="Cheng J."/>
            <person name="Dai P."/>
            <person name="Han X."/>
            <person name="Huang E."/>
            <person name="Gao Y."/>
            <person name="Liu J."/>
            <person name="Shao H."/>
            <person name="Ye R."/>
            <person name="Li L."/>
            <person name="Wei W."/>
            <person name="Wang X."/>
            <person name="Wang C."/>
            <person name="Yang T."/>
            <person name="Huo Q."/>
            <person name="Li W."/>
            <person name="Guo W."/>
            <person name="Chen H."/>
            <person name="Zhou L."/>
            <person name="Ni X."/>
            <person name="Tian J."/>
            <person name="Zhou Y."/>
            <person name="Sheng Y."/>
            <person name="Liu T."/>
            <person name="Pan Y."/>
            <person name="Xia L."/>
            <person name="Li J."/>
            <person name="Zhao F."/>
            <person name="Cao W."/>
        </authorList>
    </citation>
    <scope>NUCLEOTIDE SEQUENCE</scope>
    <source>
        <strain evidence="1">Dsil-2018</strain>
    </source>
</reference>
<sequence length="1841" mass="201545">MTKEDIIITGISGRYPQADSLSEFKEKLFRGVDLITDDEARWPRGFLGVPERMGTIKDLSRFDASFFGVPPKQVQLMDPQLRLLLESSYEAIVDAGYDPATLRGRKIGVFVGCGLSETLTALGGDSATIDGYIVTGAALHMFSNRVSYCLDFCGPSFTVDSASSSTMTALSLALQSLRCGECEAAIVGGSNVMLNPLSTLSEFRFGMLSRDGKSKTFNANADGYVRSETIGAMFLQPASEALRFYAKLINVRGNADGYKVEGITVPSSKKQEELLREVYAGAGVDPLKVTYIEAHGTGTKVGDPRELAALGRFFCVPERERPLKIGAVKSNAGHAEAASSISTISKVIILMETGMIPPNLHFTDPNPSISCLHDGSTEVICKLTPFDGGTVGINAFGFGGTNVHAILESNPGPHVDTMTREKPELPRLVLMAGRSEDSLRKTLDRLEADGPYPDSAYALLNRVGQPGVKQFPFRGYALIPVDGSQKPATKVVEKVFPARRPLWFVFTGMGCQWNSMARQMMQFDVFARSIHTSHDLLARNFGLDLIDLVTSDEPRGPETVANVLVSIVAIQVALVDVIYAVGLRPDGIVGHSLGEIASAYADGGLTAEQAMLCAYWRGRCTDVGNLPRGAMAAVGLTWEEAKRRGRNGVEAACHNAEDSVTVSGPEDAIADLVKELRAEKLFARIVNTMNVAFHSTQMQRVGPALLQEYKQVVLEPKPRGKNWVSSSVPESRWKEPIAQHCSAEYFVNNLVSPVLFCEALQHVPKDAIVVEIAPHCLLLSILRRALGSGASCVGLMRRDTDNHSFFLGSLGKLHTLGVQMDLSALYPPVPWPVPRGTPNIGHLVSWDHTQQWAVASWRDVPTLVEGKDDIVNIDIGGKEDDAYLAGHRLSGEATFPVGGYLVLAWKSLSRRRGKVIEEVPVIFENVKLHKNVVLPDTGTVRLVVTIMYSSGEFEVCEEGTVAASGCIRVAEDGSSAIGTELPETSGESIAYELDSEDIYKDLTVRGYDYQGAFRGIMKADIQEPHGKLQWKENWVTFVDSMIQFIMFKSPLRALRMPTSIESCRFDPYIHAEVVKKAGDTGVEVVCNTMTDTCRAGGVVIRGLKTYTIDSGAEQQTPLVEEYRFVPYLDDKESKDNRESLIREYIEVCCSVARQVLNSFCESNSFHCDVMSAVRNVPEHVVSQYLNESDKSHALLRFLNTIHEQENRSDTSVAAYIQSALPTHKEDLETDILNSALFEEDPLRFLLDTVVENTTPKKLRVLELAAQGSDSLLVSWLATYLSKFNLLPTIEYTIAHSSPERLSGKIPQGTTVVSLGSAASRKKLPEVDLIVARSATWSSSGTKTLAEEVSSICRENGFALLAQRTALTPTESLLGKIGGIELQAAPADEVEAQFLKQGLRLVAFKSNNETFRAVEEAKQEIFQVNGKHSDSVDLIKKKVLDYEWKPQGENMWLLAEEAGAGGVVGLTNCLRYESGGSHIRCVFDAGSTNTNTVADFNPSNPKYQNVVENDLVMNVYRNGKWGSYRHVVAKSLETMKKNTQFAVLNSRKRGDLSSLDWYESPVPYGSLSTIKTGTEPILCDVHFAAVNSRDVMFASVELPPEAFVGDLARSESILGQEFSGTDPTGRRVMGLVSSQAFATVVAADPDLLWEVPDAWTLTEASTVPLSYSTAYYALLVRGSMRAGESVLVQYGSGCIGQAAIAIALSMGCTVFATVGSSKERQFLMTRFPELQESHIVNYNGLCFEEHILKQTKDKGVDLVFDTLHGASSKAVAHCLTWNGRYLVTDAIGTSSHRPREELSPKRYVISSQRRSDRFPSLERLPALRRISGESLNYCVLESHPVQ</sequence>
<comment type="caution">
    <text evidence="1">The sequence shown here is derived from an EMBL/GenBank/DDBJ whole genome shotgun (WGS) entry which is preliminary data.</text>
</comment>
<gene>
    <name evidence="1" type="ORF">HPB49_011283</name>
</gene>